<protein>
    <submittedName>
        <fullName evidence="4">NUDIX hydrolase</fullName>
    </submittedName>
</protein>
<dbReference type="InterPro" id="IPR020476">
    <property type="entry name" value="Nudix_hydrolase"/>
</dbReference>
<comment type="similarity">
    <text evidence="2">Belongs to the Nudix hydrolase family.</text>
</comment>
<evidence type="ECO:0000256" key="2">
    <source>
        <dbReference type="RuleBase" id="RU003476"/>
    </source>
</evidence>
<organism evidence="4 5">
    <name type="scientific">Paenibacillus cookii</name>
    <dbReference type="NCBI Taxonomy" id="157839"/>
    <lineage>
        <taxon>Bacteria</taxon>
        <taxon>Bacillati</taxon>
        <taxon>Bacillota</taxon>
        <taxon>Bacilli</taxon>
        <taxon>Bacillales</taxon>
        <taxon>Paenibacillaceae</taxon>
        <taxon>Paenibacillus</taxon>
    </lineage>
</organism>
<dbReference type="InterPro" id="IPR015797">
    <property type="entry name" value="NUDIX_hydrolase-like_dom_sf"/>
</dbReference>
<feature type="domain" description="Nudix hydrolase" evidence="3">
    <location>
        <begin position="15"/>
        <end position="150"/>
    </location>
</feature>
<dbReference type="Gene3D" id="3.90.79.10">
    <property type="entry name" value="Nucleoside Triphosphate Pyrophosphohydrolase"/>
    <property type="match status" value="1"/>
</dbReference>
<dbReference type="PANTHER" id="PTHR21340:SF0">
    <property type="entry name" value="BIS(5'-NUCLEOSYL)-TETRAPHOSPHATASE [ASYMMETRICAL]"/>
    <property type="match status" value="1"/>
</dbReference>
<dbReference type="CDD" id="cd03673">
    <property type="entry name" value="NUDIX_Ap6A_hydrolase"/>
    <property type="match status" value="1"/>
</dbReference>
<evidence type="ECO:0000313" key="5">
    <source>
        <dbReference type="Proteomes" id="UP000680638"/>
    </source>
</evidence>
<keyword evidence="1 2" id="KW-0378">Hydrolase</keyword>
<comment type="caution">
    <text evidence="4">The sequence shown here is derived from an EMBL/GenBank/DDBJ whole genome shotgun (WGS) entry which is preliminary data.</text>
</comment>
<evidence type="ECO:0000259" key="3">
    <source>
        <dbReference type="PROSITE" id="PS51462"/>
    </source>
</evidence>
<name>A0ABQ4LR42_9BACL</name>
<dbReference type="PROSITE" id="PS51462">
    <property type="entry name" value="NUDIX"/>
    <property type="match status" value="1"/>
</dbReference>
<dbReference type="InterPro" id="IPR020084">
    <property type="entry name" value="NUDIX_hydrolase_CS"/>
</dbReference>
<keyword evidence="5" id="KW-1185">Reference proteome</keyword>
<dbReference type="EMBL" id="BORW01000001">
    <property type="protein sequence ID" value="GIO65608.1"/>
    <property type="molecule type" value="Genomic_DNA"/>
</dbReference>
<dbReference type="PROSITE" id="PS00893">
    <property type="entry name" value="NUDIX_BOX"/>
    <property type="match status" value="1"/>
</dbReference>
<dbReference type="InterPro" id="IPR000086">
    <property type="entry name" value="NUDIX_hydrolase_dom"/>
</dbReference>
<dbReference type="PANTHER" id="PTHR21340">
    <property type="entry name" value="DIADENOSINE 5,5-P1,P4-TETRAPHOSPHATE PYROPHOSPHOHYDROLASE MUTT"/>
    <property type="match status" value="1"/>
</dbReference>
<gene>
    <name evidence="4" type="ORF">J21TS3_04290</name>
</gene>
<evidence type="ECO:0000256" key="1">
    <source>
        <dbReference type="ARBA" id="ARBA00022801"/>
    </source>
</evidence>
<dbReference type="GO" id="GO:0016787">
    <property type="term" value="F:hydrolase activity"/>
    <property type="evidence" value="ECO:0007669"/>
    <property type="project" value="UniProtKB-KW"/>
</dbReference>
<evidence type="ECO:0000313" key="4">
    <source>
        <dbReference type="EMBL" id="GIO65608.1"/>
    </source>
</evidence>
<dbReference type="PRINTS" id="PR00502">
    <property type="entry name" value="NUDIXFAMILY"/>
</dbReference>
<dbReference type="Pfam" id="PF00293">
    <property type="entry name" value="NUDIX"/>
    <property type="match status" value="1"/>
</dbReference>
<accession>A0ABQ4LR42</accession>
<dbReference type="Proteomes" id="UP000680638">
    <property type="component" value="Unassembled WGS sequence"/>
</dbReference>
<dbReference type="SUPFAM" id="SSF55811">
    <property type="entry name" value="Nudix"/>
    <property type="match status" value="1"/>
</dbReference>
<dbReference type="InterPro" id="IPR051325">
    <property type="entry name" value="Nudix_hydrolase_domain"/>
</dbReference>
<sequence length="155" mass="17377">MLHYGFGKGGIGMARTEISAGGVVYRCEGDRLMVQLITDRYGKISLPKGKMEPGETVEQTALREIEEETGIRGEIVAPVDIIKYKYIHPVHGEVDKEVHYYLVEAKSGILRPQVEEISGVSWYDPKEAWSRQEQGGYDNNDVIVRKALARLGIQV</sequence>
<reference evidence="4 5" key="1">
    <citation type="submission" date="2021-03" db="EMBL/GenBank/DDBJ databases">
        <title>Antimicrobial resistance genes in bacteria isolated from Japanese honey, and their potential for conferring macrolide and lincosamide resistance in the American foulbrood pathogen Paenibacillus larvae.</title>
        <authorList>
            <person name="Okamoto M."/>
            <person name="Kumagai M."/>
            <person name="Kanamori H."/>
            <person name="Takamatsu D."/>
        </authorList>
    </citation>
    <scope>NUCLEOTIDE SEQUENCE [LARGE SCALE GENOMIC DNA]</scope>
    <source>
        <strain evidence="4 5">J21TS3</strain>
    </source>
</reference>
<proteinExistence type="inferred from homology"/>